<dbReference type="RefSeq" id="XP_028869042.1">
    <property type="nucleotide sequence ID" value="XM_029013209.1"/>
</dbReference>
<name>A0A2H6KIJ5_9APIC</name>
<dbReference type="VEuPathDB" id="PiroplasmaDB:BOVATA_042920"/>
<evidence type="ECO:0000313" key="3">
    <source>
        <dbReference type="EMBL" id="GBE62799.1"/>
    </source>
</evidence>
<feature type="coiled-coil region" evidence="1">
    <location>
        <begin position="642"/>
        <end position="669"/>
    </location>
</feature>
<organism evidence="3 4">
    <name type="scientific">Babesia ovata</name>
    <dbReference type="NCBI Taxonomy" id="189622"/>
    <lineage>
        <taxon>Eukaryota</taxon>
        <taxon>Sar</taxon>
        <taxon>Alveolata</taxon>
        <taxon>Apicomplexa</taxon>
        <taxon>Aconoidasida</taxon>
        <taxon>Piroplasmida</taxon>
        <taxon>Babesiidae</taxon>
        <taxon>Babesia</taxon>
    </lineage>
</organism>
<protein>
    <submittedName>
        <fullName evidence="3">Extracellular matrix-binding ebh, putative</fullName>
    </submittedName>
</protein>
<gene>
    <name evidence="3" type="ORF">BOVATA_042920</name>
</gene>
<comment type="caution">
    <text evidence="3">The sequence shown here is derived from an EMBL/GenBank/DDBJ whole genome shotgun (WGS) entry which is preliminary data.</text>
</comment>
<accession>A0A2H6KIJ5</accession>
<feature type="coiled-coil region" evidence="1">
    <location>
        <begin position="231"/>
        <end position="281"/>
    </location>
</feature>
<keyword evidence="1" id="KW-0175">Coiled coil</keyword>
<keyword evidence="4" id="KW-1185">Reference proteome</keyword>
<reference evidence="3 4" key="1">
    <citation type="journal article" date="2017" name="BMC Genomics">
        <title>Whole-genome assembly of Babesia ovata and comparative genomics between closely related pathogens.</title>
        <authorList>
            <person name="Yamagishi J."/>
            <person name="Asada M."/>
            <person name="Hakimi H."/>
            <person name="Tanaka T.Q."/>
            <person name="Sugimoto C."/>
            <person name="Kawazu S."/>
        </authorList>
    </citation>
    <scope>NUCLEOTIDE SEQUENCE [LARGE SCALE GENOMIC DNA]</scope>
    <source>
        <strain evidence="3 4">Miyake</strain>
    </source>
</reference>
<feature type="region of interest" description="Disordered" evidence="2">
    <location>
        <begin position="1868"/>
        <end position="1888"/>
    </location>
</feature>
<dbReference type="EMBL" id="BDSA01000007">
    <property type="protein sequence ID" value="GBE62799.1"/>
    <property type="molecule type" value="Genomic_DNA"/>
</dbReference>
<feature type="coiled-coil region" evidence="1">
    <location>
        <begin position="707"/>
        <end position="738"/>
    </location>
</feature>
<evidence type="ECO:0000256" key="1">
    <source>
        <dbReference type="SAM" id="Coils"/>
    </source>
</evidence>
<evidence type="ECO:0000256" key="2">
    <source>
        <dbReference type="SAM" id="MobiDB-lite"/>
    </source>
</evidence>
<sequence length="2051" mass="224803">MAPKALTDCPENLRESIDWLVQVKHGGGISKLSSALGKLFDHVAQDAQTSLSSPSESDDPSAGDVISKLQGFRSSLPQNSANTNENILHNLCSSFETFLGYKPPGTYDGSGIVYGSASRLCDAILAFLYAVFHDVYENQPYVSGRSILHDVLDKHLKPQLRQGHKGFTHAIPKVADGLRKYNEAVSASNEKVKKPINELLSYVGEGGKLLTEVNKIQVPEESTPLKPEEAVKAAEALVKECVDENKKLQHKFEATKRGNIVAEYNDLNLSLREKVRNARKNIGHEVRRLKQLSKRERQNLEAFIKMIRKALTKLKTDVNNQITKKVEELVKQLKDKVNQILQALEGISKSLGQYIMDLDKWIEKTKLDIDAAQKLVQKILNEVNGIEPAKCKNELDKAIETVETRLQERVADLTEWKEAAHKVLEGTILSSGNVYKDLDPNQQKDSPGETTKIGEGLQQITTAKTAVEGVNTGLIQVKNDLTAWNLAAKDVLSNVVSKATDVHKKLDPEAADTDHKIGTNIKAIEEAKTQLDNANVQLGQQVKALGTWITEAENIRAAAEKKAKEAYDKLKVNETLSNKIGEIVTANNKIKDVHGKLDTHLGSLNTWKQTATGVLTGAIQRANEVYDELNYEDKQTGGKTDLGQQIQNIDDAKKQIQNANGLLKTEVENLGKWKSAADKVIGNADKKCEEILGKVDKDKKSVIYSQAQELEKQGKKLLEAAKDAKQAVEQNVQSALEAVVDMDKNLKRDLKGVKQKIKKGIKDVIEQLQVNILDQKVRDDLEKLRGRISGLKTEVDKSNGEGLVKNELDALQSHKTTNLDTVVSQIQSETNTNLEKNFKQHIQSPLQSAVGAVDSAIVALGGNFNKLTRIESIFGHIKKQVGEIKGTSGDGSWENKNGQGLDGIKSKVHNYATAFRNDNFENIVKGWLEATILEYNGTVRRILGWTYGQDMKESIKQFGIGMKENFKVDAEDSAKAAFQNVDTASGSITKSIEAVQQLCNGFAGGLDKKLLQQGNDAVNHVKDDALQKGSLDAKITNCICECVNCKKPDCGKKAAAELIMCALTSTVRQVGNELNSVLLEPKDTNIATFLDTITPIATQLNEQLMKATQNSTPPTPDAGTAQAVDSRLQAVREFVDGSGENITSKFNKEVKGPLQQAVDQLPTAVSTFNQEAQDQIKAAAKTAIKEAACQIKTDSDGKAQLGADLMNEFNTQFTKITDTNTGLQKQLEQQVDTHIGQDDGPAGGGQGGTITDLAGGSFTEYSGHVNQESVKKYVPSKNADSLTGSLPLAIGKIRDDGLDALKIIDQKTSGQDQITDSTFTVPFTAITSQLDEIKKLVENKQGTPTGTKPDGVKDYLDELKSALDQGKLNGADKGLDAIKKAIDDLQKGTFDQQPEAIGQAVKAIRQQLKQLREKLQAKNGQPGNDVIKTLEDLQGNGLSDKDDWQNGKGKTLSGLGKIHKDLEEQNDTLKTRGDEITSAISQIKWALRGLGFKFQHVYDSDDILDKLKELESMIGQKAAIDGNLHHICYEIEKLQKKEFSQKPQAIGDAKQEIVDELTTLRTELQGQKDNDVIATLKDLQTNGLSGNGWTPKNSNNKKGLAKIHTELQDQQSELSGQPKNIQDGVNQITEELIKLQTQLNTEVTDKLKKLRDHGLTDGKEAWTIESKPDKGLTKITTDIVAIKTKDVKDVKDCLRALCAAIRMLAKDAEWSLNELKDGKIGEQLKQIRDEIDKLHGRLVDGPIKDLRAFLRFLDNGKAQLIKYLTQFVNQEIKAAEETLIREARRQYVSNIKEALEAFARKVEEELRELPNEISRDLYLGYKGLIKYMYGPLSSDFTGREESVPQLSSAFRELYEQVQTYLLGEIGREADEQNRKKNPSLPPSEEPYNSKLNEVYDALTKLLTYLKDNDIFDHRLQALLRNLTDALSDLRPESFAKPSTPLLDGLVEGLGVVAFKLLEIAVGRPAEVGVDEGGRVRGVGSVGDGLHQLWALGVIDVAAKQCGQGLGMVLVLVVVGGGSGGAPDALDGLEVGVTKAVPPGAVVMSLGEGGAQ</sequence>
<dbReference type="OrthoDB" id="367023at2759"/>
<evidence type="ECO:0000313" key="4">
    <source>
        <dbReference type="Proteomes" id="UP000236319"/>
    </source>
</evidence>
<feature type="coiled-coil region" evidence="1">
    <location>
        <begin position="524"/>
        <end position="569"/>
    </location>
</feature>
<dbReference type="GeneID" id="39876569"/>
<dbReference type="Proteomes" id="UP000236319">
    <property type="component" value="Unassembled WGS sequence"/>
</dbReference>
<proteinExistence type="predicted"/>
<feature type="coiled-coil region" evidence="1">
    <location>
        <begin position="319"/>
        <end position="382"/>
    </location>
</feature>